<dbReference type="GO" id="GO:0042462">
    <property type="term" value="P:eye photoreceptor cell development"/>
    <property type="evidence" value="ECO:0007669"/>
    <property type="project" value="TreeGrafter"/>
</dbReference>
<keyword evidence="2" id="KW-0479">Metal-binding</keyword>
<protein>
    <recommendedName>
        <fullName evidence="8">Double zinc ribbon and ankyrin repeat-containing protein 1</fullName>
    </recommendedName>
</protein>
<name>G3X187_SARHA</name>
<dbReference type="InterPro" id="IPR025874">
    <property type="entry name" value="DZR"/>
</dbReference>
<dbReference type="SUPFAM" id="SSF48403">
    <property type="entry name" value="Ankyrin repeat"/>
    <property type="match status" value="1"/>
</dbReference>
<comment type="subcellular location">
    <subcellularLocation>
        <location evidence="1">Cell projection</location>
        <location evidence="1">Cilium</location>
    </subcellularLocation>
</comment>
<dbReference type="GeneID" id="100923913"/>
<dbReference type="Gene3D" id="1.25.40.20">
    <property type="entry name" value="Ankyrin repeat-containing domain"/>
    <property type="match status" value="1"/>
</dbReference>
<keyword evidence="5" id="KW-0862">Zinc</keyword>
<keyword evidence="7" id="KW-0966">Cell projection</keyword>
<proteinExistence type="predicted"/>
<keyword evidence="4" id="KW-0863">Zinc-finger</keyword>
<dbReference type="PROSITE" id="PS50088">
    <property type="entry name" value="ANK_REPEAT"/>
    <property type="match status" value="1"/>
</dbReference>
<evidence type="ECO:0000313" key="12">
    <source>
        <dbReference type="Proteomes" id="UP000007648"/>
    </source>
</evidence>
<dbReference type="OrthoDB" id="10033229at2759"/>
<evidence type="ECO:0000256" key="8">
    <source>
        <dbReference type="ARBA" id="ARBA00039856"/>
    </source>
</evidence>
<gene>
    <name evidence="11" type="primary">DZANK1</name>
</gene>
<dbReference type="GO" id="GO:0005929">
    <property type="term" value="C:cilium"/>
    <property type="evidence" value="ECO:0007669"/>
    <property type="project" value="UniProtKB-SubCell"/>
</dbReference>
<evidence type="ECO:0000313" key="11">
    <source>
        <dbReference type="Ensembl" id="ENSSHAP00000021442.2"/>
    </source>
</evidence>
<evidence type="ECO:0000256" key="3">
    <source>
        <dbReference type="ARBA" id="ARBA00022737"/>
    </source>
</evidence>
<dbReference type="AlphaFoldDB" id="G3X187"/>
<dbReference type="Pfam" id="PF13287">
    <property type="entry name" value="Fn3_assoc"/>
    <property type="match status" value="1"/>
</dbReference>
<dbReference type="Pfam" id="PF12796">
    <property type="entry name" value="Ank_2"/>
    <property type="match status" value="1"/>
</dbReference>
<dbReference type="HOGENOM" id="CLU_024089_0_0_1"/>
<dbReference type="PANTHER" id="PTHR16058:SF4">
    <property type="entry name" value="DOUBLE ZINC RIBBON AND ANKYRIN REPEAT-CONTAINING PROTEIN 1"/>
    <property type="match status" value="1"/>
</dbReference>
<dbReference type="RefSeq" id="XP_031806928.1">
    <property type="nucleotide sequence ID" value="XM_031951068.1"/>
</dbReference>
<dbReference type="SMART" id="SM00248">
    <property type="entry name" value="ANK"/>
    <property type="match status" value="4"/>
</dbReference>
<evidence type="ECO:0000259" key="10">
    <source>
        <dbReference type="Pfam" id="PF12773"/>
    </source>
</evidence>
<dbReference type="InParanoid" id="G3X187"/>
<dbReference type="CTD" id="55184"/>
<reference evidence="11" key="2">
    <citation type="submission" date="2025-08" db="UniProtKB">
        <authorList>
            <consortium name="Ensembl"/>
        </authorList>
    </citation>
    <scope>IDENTIFICATION</scope>
</reference>
<dbReference type="InterPro" id="IPR002110">
    <property type="entry name" value="Ankyrin_rpt"/>
</dbReference>
<keyword evidence="6 9" id="KW-0040">ANK repeat</keyword>
<evidence type="ECO:0000256" key="6">
    <source>
        <dbReference type="ARBA" id="ARBA00023043"/>
    </source>
</evidence>
<evidence type="ECO:0000256" key="4">
    <source>
        <dbReference type="ARBA" id="ARBA00022771"/>
    </source>
</evidence>
<reference evidence="11" key="3">
    <citation type="submission" date="2025-09" db="UniProtKB">
        <authorList>
            <consortium name="Ensembl"/>
        </authorList>
    </citation>
    <scope>IDENTIFICATION</scope>
</reference>
<evidence type="ECO:0000256" key="5">
    <source>
        <dbReference type="ARBA" id="ARBA00022833"/>
    </source>
</evidence>
<dbReference type="FunCoup" id="G3X187">
    <property type="interactions" value="366"/>
</dbReference>
<dbReference type="Ensembl" id="ENSSHAT00000021615.2">
    <property type="protein sequence ID" value="ENSSHAP00000021442.2"/>
    <property type="gene ID" value="ENSSHAG00000018171.2"/>
</dbReference>
<dbReference type="GO" id="GO:0008270">
    <property type="term" value="F:zinc ion binding"/>
    <property type="evidence" value="ECO:0007669"/>
    <property type="project" value="UniProtKB-KW"/>
</dbReference>
<accession>G3X187</accession>
<dbReference type="PANTHER" id="PTHR16058">
    <property type="entry name" value="DOUBLE ZINC RIBBON AND ANKYRIN REPEAT-CONTAINING PROTEIN 1"/>
    <property type="match status" value="1"/>
</dbReference>
<evidence type="ECO:0000256" key="9">
    <source>
        <dbReference type="PROSITE-ProRule" id="PRU00023"/>
    </source>
</evidence>
<dbReference type="Proteomes" id="UP000007648">
    <property type="component" value="Unassembled WGS sequence"/>
</dbReference>
<evidence type="ECO:0000256" key="2">
    <source>
        <dbReference type="ARBA" id="ARBA00022723"/>
    </source>
</evidence>
<feature type="repeat" description="ANK" evidence="9">
    <location>
        <begin position="645"/>
        <end position="677"/>
    </location>
</feature>
<feature type="domain" description="DZANK-type" evidence="10">
    <location>
        <begin position="348"/>
        <end position="396"/>
    </location>
</feature>
<evidence type="ECO:0000256" key="1">
    <source>
        <dbReference type="ARBA" id="ARBA00004138"/>
    </source>
</evidence>
<dbReference type="GeneTree" id="ENSGT00390000000549"/>
<organism evidence="11 12">
    <name type="scientific">Sarcophilus harrisii</name>
    <name type="common">Tasmanian devil</name>
    <name type="synonym">Sarcophilus laniarius</name>
    <dbReference type="NCBI Taxonomy" id="9305"/>
    <lineage>
        <taxon>Eukaryota</taxon>
        <taxon>Metazoa</taxon>
        <taxon>Chordata</taxon>
        <taxon>Craniata</taxon>
        <taxon>Vertebrata</taxon>
        <taxon>Euteleostomi</taxon>
        <taxon>Mammalia</taxon>
        <taxon>Metatheria</taxon>
        <taxon>Dasyuromorphia</taxon>
        <taxon>Dasyuridae</taxon>
        <taxon>Sarcophilus</taxon>
    </lineage>
</organism>
<dbReference type="InterPro" id="IPR052481">
    <property type="entry name" value="DZAN1"/>
</dbReference>
<dbReference type="InterPro" id="IPR036770">
    <property type="entry name" value="Ankyrin_rpt-contain_sf"/>
</dbReference>
<sequence length="757" mass="84794">MNETVTEKMTAGSVYVPQIIPLRAPCPGRNKHEINTNTFVEMKSDTPGVIIYYTLDGSKPELLKRKGFGENNTFKYTGPITLPDGKIQVKAKAVSRDCRESGIVTKIFQVDYEPPSITSFQEDSDENIHKNFEKQELKSENLASKLEERDKNSGNKPGCIAEIKCQDNPMETPSCKEETVFTQLPNHKPQFTNSPGMNGQKKLTSAQVLRLNKATNFFKCTNCLTTRPCDPFTRFCQECGTPVPPLFGQHHPPPEEAEMGMCSECKSIVPVNAPLCIVCEAPLDPRLQSQDNVHLKDKGICLSCGTGNPAPFKHCVTCESPLPETHVPIFTGEVTSPLINQKATTIFCSKCGRKNRCDARFCDWCGAKPTLPACYSICAKCRASSYPNARYCGSCGEYLEPFTNIESSNGKAMQILSESQSTWPYALKTKSNMPEKKDKGTQTIGLFYPSNKFFVKKELDFLSQKERQEKRNDHRPQLTAISPGRGYWRKQLDHIFAHLKSYAQNNPNFRALVGEPRMGKLLSATIHEDNYSVSIRLNYMQITKTIFSNKPINYEQYFPSPTTEGQNGHYGRHFYTVNENNQSTSDSTGDIKNVRKIRPFQRKEDFLSPESRHLLKEISLKGDGRIFMVEQMLDEGADPNCTNNEDRPSLTVAVLNKHHEAIPVLLQKGADINHQSGPLGNTALHEACLLGPEGKKCVAALLRYNASIRKKNEEGESAYDLALKMGNDEIISLFAAKLDQGILNQHTQSKNLSLKDF</sequence>
<keyword evidence="12" id="KW-1185">Reference proteome</keyword>
<evidence type="ECO:0000256" key="7">
    <source>
        <dbReference type="ARBA" id="ARBA00023273"/>
    </source>
</evidence>
<keyword evidence="3" id="KW-0677">Repeat</keyword>
<reference evidence="11 12" key="1">
    <citation type="journal article" date="2011" name="Proc. Natl. Acad. Sci. U.S.A.">
        <title>Genetic diversity and population structure of the endangered marsupial Sarcophilus harrisii (Tasmanian devil).</title>
        <authorList>
            <person name="Miller W."/>
            <person name="Hayes V.M."/>
            <person name="Ratan A."/>
            <person name="Petersen D.C."/>
            <person name="Wittekindt N.E."/>
            <person name="Miller J."/>
            <person name="Walenz B."/>
            <person name="Knight J."/>
            <person name="Qi J."/>
            <person name="Zhao F."/>
            <person name="Wang Q."/>
            <person name="Bedoya-Reina O.C."/>
            <person name="Katiyar N."/>
            <person name="Tomsho L.P."/>
            <person name="Kasson L.M."/>
            <person name="Hardie R.A."/>
            <person name="Woodbridge P."/>
            <person name="Tindall E.A."/>
            <person name="Bertelsen M.F."/>
            <person name="Dixon D."/>
            <person name="Pyecroft S."/>
            <person name="Helgen K.M."/>
            <person name="Lesk A.M."/>
            <person name="Pringle T.H."/>
            <person name="Patterson N."/>
            <person name="Zhang Y."/>
            <person name="Kreiss A."/>
            <person name="Woods G.M."/>
            <person name="Jones M.E."/>
            <person name="Schuster S.C."/>
        </authorList>
    </citation>
    <scope>NUCLEOTIDE SEQUENCE [LARGE SCALE GENOMIC DNA]</scope>
</reference>
<dbReference type="InterPro" id="IPR026876">
    <property type="entry name" value="Fn3_assoc_repeat"/>
</dbReference>
<dbReference type="Pfam" id="PF12773">
    <property type="entry name" value="DZR"/>
    <property type="match status" value="1"/>
</dbReference>